<reference evidence="3" key="1">
    <citation type="submission" date="2022-11" db="UniProtKB">
        <authorList>
            <consortium name="WormBaseParasite"/>
        </authorList>
    </citation>
    <scope>IDENTIFICATION</scope>
</reference>
<proteinExistence type="predicted"/>
<keyword evidence="1" id="KW-0812">Transmembrane</keyword>
<dbReference type="AlphaFoldDB" id="A0A915HTC6"/>
<evidence type="ECO:0000313" key="3">
    <source>
        <dbReference type="WBParaSite" id="nRc.2.0.1.t05168-RA"/>
    </source>
</evidence>
<feature type="transmembrane region" description="Helical" evidence="1">
    <location>
        <begin position="7"/>
        <end position="25"/>
    </location>
</feature>
<name>A0A915HTC6_ROMCU</name>
<keyword evidence="1" id="KW-1133">Transmembrane helix</keyword>
<evidence type="ECO:0000256" key="1">
    <source>
        <dbReference type="SAM" id="Phobius"/>
    </source>
</evidence>
<dbReference type="WBParaSite" id="nRc.2.0.1.t05168-RA">
    <property type="protein sequence ID" value="nRc.2.0.1.t05168-RA"/>
    <property type="gene ID" value="nRc.2.0.1.g05168"/>
</dbReference>
<organism evidence="2 3">
    <name type="scientific">Romanomermis culicivorax</name>
    <name type="common">Nematode worm</name>
    <dbReference type="NCBI Taxonomy" id="13658"/>
    <lineage>
        <taxon>Eukaryota</taxon>
        <taxon>Metazoa</taxon>
        <taxon>Ecdysozoa</taxon>
        <taxon>Nematoda</taxon>
        <taxon>Enoplea</taxon>
        <taxon>Dorylaimia</taxon>
        <taxon>Mermithida</taxon>
        <taxon>Mermithoidea</taxon>
        <taxon>Mermithidae</taxon>
        <taxon>Romanomermis</taxon>
    </lineage>
</organism>
<protein>
    <submittedName>
        <fullName evidence="3">ATP synthase F0 subunit 8</fullName>
    </submittedName>
</protein>
<keyword evidence="2" id="KW-1185">Reference proteome</keyword>
<evidence type="ECO:0000313" key="2">
    <source>
        <dbReference type="Proteomes" id="UP000887565"/>
    </source>
</evidence>
<accession>A0A915HTC6</accession>
<keyword evidence="1" id="KW-0472">Membrane</keyword>
<dbReference type="Proteomes" id="UP000887565">
    <property type="component" value="Unplaced"/>
</dbReference>
<sequence>MELFCRLMLHLLAWAFAYVTIIWLIKHGMDNPDSTQLNRSRCHKPEEIGQTFWIAFRLGDSGLVAKKLDHASLGEPLKSQCIINPMIKSITSSIKLEKDMKHVENQRPCQNLKAW</sequence>